<protein>
    <submittedName>
        <fullName evidence="1">Uncharacterized protein</fullName>
    </submittedName>
</protein>
<dbReference type="EMBL" id="JBEPCV010000009">
    <property type="protein sequence ID" value="MER6904625.1"/>
    <property type="molecule type" value="Genomic_DNA"/>
</dbReference>
<dbReference type="RefSeq" id="WP_350716394.1">
    <property type="nucleotide sequence ID" value="NZ_JBEPCO010000004.1"/>
</dbReference>
<organism evidence="1 2">
    <name type="scientific">Streptomyces flaveolus</name>
    <dbReference type="NCBI Taxonomy" id="67297"/>
    <lineage>
        <taxon>Bacteria</taxon>
        <taxon>Bacillati</taxon>
        <taxon>Actinomycetota</taxon>
        <taxon>Actinomycetes</taxon>
        <taxon>Kitasatosporales</taxon>
        <taxon>Streptomycetaceae</taxon>
        <taxon>Streptomyces</taxon>
    </lineage>
</organism>
<dbReference type="Proteomes" id="UP001490330">
    <property type="component" value="Unassembled WGS sequence"/>
</dbReference>
<sequence>MVNAARRRRRKSHERVDRVACPLVSDADSGFTVGEIIAVTGGPTDTR</sequence>
<reference evidence="1 2" key="1">
    <citation type="submission" date="2024-06" db="EMBL/GenBank/DDBJ databases">
        <title>The Natural Products Discovery Center: Release of the First 8490 Sequenced Strains for Exploring Actinobacteria Biosynthetic Diversity.</title>
        <authorList>
            <person name="Kalkreuter E."/>
            <person name="Kautsar S.A."/>
            <person name="Yang D."/>
            <person name="Bader C.D."/>
            <person name="Teijaro C.N."/>
            <person name="Fluegel L."/>
            <person name="Davis C.M."/>
            <person name="Simpson J.R."/>
            <person name="Lauterbach L."/>
            <person name="Steele A.D."/>
            <person name="Gui C."/>
            <person name="Meng S."/>
            <person name="Li G."/>
            <person name="Viehrig K."/>
            <person name="Ye F."/>
            <person name="Su P."/>
            <person name="Kiefer A.F."/>
            <person name="Nichols A."/>
            <person name="Cepeda A.J."/>
            <person name="Yan W."/>
            <person name="Fan B."/>
            <person name="Jiang Y."/>
            <person name="Adhikari A."/>
            <person name="Zheng C.-J."/>
            <person name="Schuster L."/>
            <person name="Cowan T.M."/>
            <person name="Smanski M.J."/>
            <person name="Chevrette M.G."/>
            <person name="De Carvalho L.P.S."/>
            <person name="Shen B."/>
        </authorList>
    </citation>
    <scope>NUCLEOTIDE SEQUENCE [LARGE SCALE GENOMIC DNA]</scope>
    <source>
        <strain evidence="1 2">NPDC000632</strain>
    </source>
</reference>
<keyword evidence="2" id="KW-1185">Reference proteome</keyword>
<evidence type="ECO:0000313" key="1">
    <source>
        <dbReference type="EMBL" id="MER6904625.1"/>
    </source>
</evidence>
<accession>A0ABV1VF80</accession>
<gene>
    <name evidence="1" type="ORF">ABT322_12760</name>
</gene>
<comment type="caution">
    <text evidence="1">The sequence shown here is derived from an EMBL/GenBank/DDBJ whole genome shotgun (WGS) entry which is preliminary data.</text>
</comment>
<evidence type="ECO:0000313" key="2">
    <source>
        <dbReference type="Proteomes" id="UP001490330"/>
    </source>
</evidence>
<proteinExistence type="predicted"/>
<name>A0ABV1VF80_9ACTN</name>